<organism evidence="2 3">
    <name type="scientific">Phytoactinopolyspora halophila</name>
    <dbReference type="NCBI Taxonomy" id="1981511"/>
    <lineage>
        <taxon>Bacteria</taxon>
        <taxon>Bacillati</taxon>
        <taxon>Actinomycetota</taxon>
        <taxon>Actinomycetes</taxon>
        <taxon>Jiangellales</taxon>
        <taxon>Jiangellaceae</taxon>
        <taxon>Phytoactinopolyspora</taxon>
    </lineage>
</organism>
<evidence type="ECO:0000313" key="2">
    <source>
        <dbReference type="EMBL" id="RAW11168.1"/>
    </source>
</evidence>
<sequence>MTSWSSWRLDHLTWGWILWILFFVVWETYTLWKHPGQELTAHLRPLFQTQDLAYFLAVGLYLWLGWHFLVDGLWINNS</sequence>
<dbReference type="EMBL" id="QMIG01000022">
    <property type="protein sequence ID" value="RAW11168.1"/>
    <property type="molecule type" value="Genomic_DNA"/>
</dbReference>
<feature type="transmembrane region" description="Helical" evidence="1">
    <location>
        <begin position="52"/>
        <end position="75"/>
    </location>
</feature>
<feature type="transmembrane region" description="Helical" evidence="1">
    <location>
        <begin position="12"/>
        <end position="32"/>
    </location>
</feature>
<comment type="caution">
    <text evidence="2">The sequence shown here is derived from an EMBL/GenBank/DDBJ whole genome shotgun (WGS) entry which is preliminary data.</text>
</comment>
<gene>
    <name evidence="2" type="ORF">DPM12_17665</name>
</gene>
<keyword evidence="3" id="KW-1185">Reference proteome</keyword>
<name>A0A329QKX1_9ACTN</name>
<keyword evidence="1" id="KW-1133">Transmembrane helix</keyword>
<dbReference type="AlphaFoldDB" id="A0A329QKX1"/>
<keyword evidence="1" id="KW-0812">Transmembrane</keyword>
<reference evidence="2 3" key="1">
    <citation type="submission" date="2018-06" db="EMBL/GenBank/DDBJ databases">
        <title>Phytoactinopolyspora halophila sp. nov., a novel halophilic actinomycete isolated from a saline soil in China.</title>
        <authorList>
            <person name="Tang S.-K."/>
        </authorList>
    </citation>
    <scope>NUCLEOTIDE SEQUENCE [LARGE SCALE GENOMIC DNA]</scope>
    <source>
        <strain evidence="2 3">YIM 96934</strain>
    </source>
</reference>
<proteinExistence type="predicted"/>
<protein>
    <submittedName>
        <fullName evidence="2">Uncharacterized protein</fullName>
    </submittedName>
</protein>
<evidence type="ECO:0000313" key="3">
    <source>
        <dbReference type="Proteomes" id="UP000250462"/>
    </source>
</evidence>
<evidence type="ECO:0000256" key="1">
    <source>
        <dbReference type="SAM" id="Phobius"/>
    </source>
</evidence>
<dbReference type="Proteomes" id="UP000250462">
    <property type="component" value="Unassembled WGS sequence"/>
</dbReference>
<accession>A0A329QKX1</accession>
<keyword evidence="1" id="KW-0472">Membrane</keyword>